<name>A0A9P1BGL6_9DINO</name>
<keyword evidence="2" id="KW-0378">Hydrolase</keyword>
<feature type="region of interest" description="Disordered" evidence="3">
    <location>
        <begin position="599"/>
        <end position="620"/>
    </location>
</feature>
<evidence type="ECO:0000256" key="3">
    <source>
        <dbReference type="SAM" id="MobiDB-lite"/>
    </source>
</evidence>
<sequence length="768" mass="84611">MLTVLTLVQSRHRLVTTPSPREANQSAHCKVQGFDPEKLGCKTCRVLEKRLKEAAVDAKALTSQCLACCTEEPILELFPKALSFMAAAVKLGTMAMWPWLLCITTVAAGSEFPEVTTTVGRLRGISEGNVHVFRGIPYALPPQGDLRWRPPVASEPWKGLREATEYGSRCLAVDWQNHSKREGSEDCLYLNVYVPSDANHTSKLPCFLWIHGGGYEYGASNEYNASKLVSFLSSQQLPAIVVTLNYRLHVLGFLGSDMLRQRDPLRSTGNYGLQDQRLGMRWVKDNIQAFGGDQARIMLFGQSAGAGSVSAHVAMPRSSDLFSAALMQSGGFAGWSAQHMKLKEFWFQRFMKQSGCHDVQCLVDLPAEELLTAYLSLPGRCCSSKFGDPTLAFAPAIDGVELTAHPLDLLKRQKVQRVPMVIGTTLDDGARFTFKDYQLSTAEFLKLFEEKFQASRAQAELYRSESHVTVSGYGEGWWSAERVVRDQMFYCPSHLARRLLARPQGTQGVCEDPPVFGYVLEHSSSGPIVTHNTDLPFVFMDLPEHASLEEHDLASDMARAWYRFAAFGQPGALESGANWAPQTESTAPVMKFQVFLHAGLDQPHEPGPPPPQRPAADPVRVSHRGGPQIFVGDMNDLPGNGEAVCAWSCHGLDFCRACASKEICAGKQARLIADAQQQERDQDLHDFIKRKAPGIRNLEVDYQAGSSPAVELETTDGSGRVLRADVRDWKSDHLVQFLNLRLESAENDMDGGVGVAGAWSAEIQSCSG</sequence>
<dbReference type="InterPro" id="IPR019819">
    <property type="entry name" value="Carboxylesterase_B_CS"/>
</dbReference>
<feature type="domain" description="Carboxylesterase type B" evidence="4">
    <location>
        <begin position="113"/>
        <end position="593"/>
    </location>
</feature>
<dbReference type="Gene3D" id="3.40.30.50">
    <property type="entry name" value="Sep15/SelM thioredoxin-like domain, active-site redox motif"/>
    <property type="match status" value="1"/>
</dbReference>
<dbReference type="PANTHER" id="PTHR11559">
    <property type="entry name" value="CARBOXYLESTERASE"/>
    <property type="match status" value="1"/>
</dbReference>
<dbReference type="Proteomes" id="UP001152797">
    <property type="component" value="Unassembled WGS sequence"/>
</dbReference>
<gene>
    <name evidence="5" type="ORF">C1SCF055_LOCUS1491</name>
</gene>
<dbReference type="InterPro" id="IPR050309">
    <property type="entry name" value="Type-B_Carboxylest/Lipase"/>
</dbReference>
<dbReference type="PROSITE" id="PS00122">
    <property type="entry name" value="CARBOXYLESTERASE_B_1"/>
    <property type="match status" value="1"/>
</dbReference>
<dbReference type="InterPro" id="IPR019826">
    <property type="entry name" value="Carboxylesterase_B_AS"/>
</dbReference>
<dbReference type="SUPFAM" id="SSF53474">
    <property type="entry name" value="alpha/beta-Hydrolases"/>
    <property type="match status" value="1"/>
</dbReference>
<dbReference type="GO" id="GO:0016787">
    <property type="term" value="F:hydrolase activity"/>
    <property type="evidence" value="ECO:0007669"/>
    <property type="project" value="UniProtKB-KW"/>
</dbReference>
<evidence type="ECO:0000313" key="5">
    <source>
        <dbReference type="EMBL" id="CAI3972959.1"/>
    </source>
</evidence>
<dbReference type="InterPro" id="IPR002018">
    <property type="entry name" value="CarbesteraseB"/>
</dbReference>
<protein>
    <submittedName>
        <fullName evidence="7">Para-nitrobenzyl esterase (Intracellular esteras e B) (PNB carboxy-esterase) (PNBCE)</fullName>
    </submittedName>
</protein>
<evidence type="ECO:0000256" key="2">
    <source>
        <dbReference type="ARBA" id="ARBA00022801"/>
    </source>
</evidence>
<proteinExistence type="inferred from homology"/>
<evidence type="ECO:0000313" key="6">
    <source>
        <dbReference type="EMBL" id="CAL1126334.1"/>
    </source>
</evidence>
<dbReference type="EMBL" id="CAMXCT010000045">
    <property type="protein sequence ID" value="CAI3972959.1"/>
    <property type="molecule type" value="Genomic_DNA"/>
</dbReference>
<dbReference type="Gene3D" id="3.40.50.1820">
    <property type="entry name" value="alpha/beta hydrolase"/>
    <property type="match status" value="1"/>
</dbReference>
<reference evidence="5" key="1">
    <citation type="submission" date="2022-10" db="EMBL/GenBank/DDBJ databases">
        <authorList>
            <person name="Chen Y."/>
            <person name="Dougan E. K."/>
            <person name="Chan C."/>
            <person name="Rhodes N."/>
            <person name="Thang M."/>
        </authorList>
    </citation>
    <scope>NUCLEOTIDE SEQUENCE</scope>
</reference>
<dbReference type="EMBL" id="CAMXCT030000045">
    <property type="protein sequence ID" value="CAL4760271.1"/>
    <property type="molecule type" value="Genomic_DNA"/>
</dbReference>
<reference evidence="6" key="2">
    <citation type="submission" date="2024-04" db="EMBL/GenBank/DDBJ databases">
        <authorList>
            <person name="Chen Y."/>
            <person name="Shah S."/>
            <person name="Dougan E. K."/>
            <person name="Thang M."/>
            <person name="Chan C."/>
        </authorList>
    </citation>
    <scope>NUCLEOTIDE SEQUENCE [LARGE SCALE GENOMIC DNA]</scope>
</reference>
<dbReference type="InterPro" id="IPR038219">
    <property type="entry name" value="Sep15/SelM_sf"/>
</dbReference>
<dbReference type="PROSITE" id="PS00941">
    <property type="entry name" value="CARBOXYLESTERASE_B_2"/>
    <property type="match status" value="1"/>
</dbReference>
<keyword evidence="8" id="KW-1185">Reference proteome</keyword>
<dbReference type="Pfam" id="PF00135">
    <property type="entry name" value="COesterase"/>
    <property type="match status" value="1"/>
</dbReference>
<dbReference type="AlphaFoldDB" id="A0A9P1BGL6"/>
<evidence type="ECO:0000259" key="4">
    <source>
        <dbReference type="Pfam" id="PF00135"/>
    </source>
</evidence>
<evidence type="ECO:0000313" key="7">
    <source>
        <dbReference type="EMBL" id="CAL4760271.1"/>
    </source>
</evidence>
<dbReference type="InterPro" id="IPR029058">
    <property type="entry name" value="AB_hydrolase_fold"/>
</dbReference>
<evidence type="ECO:0000256" key="1">
    <source>
        <dbReference type="ARBA" id="ARBA00005964"/>
    </source>
</evidence>
<accession>A0A9P1BGL6</accession>
<dbReference type="EMBL" id="CAMXCT020000045">
    <property type="protein sequence ID" value="CAL1126334.1"/>
    <property type="molecule type" value="Genomic_DNA"/>
</dbReference>
<comment type="similarity">
    <text evidence="1">Belongs to the type-B carboxylesterase/lipase family.</text>
</comment>
<comment type="caution">
    <text evidence="5">The sequence shown here is derived from an EMBL/GenBank/DDBJ whole genome shotgun (WGS) entry which is preliminary data.</text>
</comment>
<evidence type="ECO:0000313" key="8">
    <source>
        <dbReference type="Proteomes" id="UP001152797"/>
    </source>
</evidence>
<organism evidence="5">
    <name type="scientific">Cladocopium goreaui</name>
    <dbReference type="NCBI Taxonomy" id="2562237"/>
    <lineage>
        <taxon>Eukaryota</taxon>
        <taxon>Sar</taxon>
        <taxon>Alveolata</taxon>
        <taxon>Dinophyceae</taxon>
        <taxon>Suessiales</taxon>
        <taxon>Symbiodiniaceae</taxon>
        <taxon>Cladocopium</taxon>
    </lineage>
</organism>
<dbReference type="OrthoDB" id="423410at2759"/>